<evidence type="ECO:0000313" key="3">
    <source>
        <dbReference type="Proteomes" id="UP000010959"/>
    </source>
</evidence>
<protein>
    <submittedName>
        <fullName evidence="2">Uncharacterized protein</fullName>
    </submittedName>
</protein>
<gene>
    <name evidence="2" type="ORF">RBSWK_06282</name>
</gene>
<proteinExistence type="predicted"/>
<comment type="caution">
    <text evidence="2">The sequence shown here is derived from an EMBL/GenBank/DDBJ whole genome shotgun (WGS) entry which is preliminary data.</text>
</comment>
<dbReference type="Proteomes" id="UP000010959">
    <property type="component" value="Unassembled WGS sequence"/>
</dbReference>
<dbReference type="EMBL" id="AMWG01000181">
    <property type="protein sequence ID" value="ELP29754.1"/>
    <property type="molecule type" value="Genomic_DNA"/>
</dbReference>
<reference evidence="2 3" key="1">
    <citation type="journal article" date="2013" name="Mar. Genomics">
        <title>Expression of sulfatases in Rhodopirellula baltica and the diversity of sulfatases in the genus Rhodopirellula.</title>
        <authorList>
            <person name="Wegner C.E."/>
            <person name="Richter-Heitmann T."/>
            <person name="Klindworth A."/>
            <person name="Klockow C."/>
            <person name="Richter M."/>
            <person name="Achstetter T."/>
            <person name="Glockner F.O."/>
            <person name="Harder J."/>
        </authorList>
    </citation>
    <scope>NUCLEOTIDE SEQUENCE [LARGE SCALE GENOMIC DNA]</scope>
    <source>
        <strain evidence="2 3">SWK14</strain>
    </source>
</reference>
<feature type="transmembrane region" description="Helical" evidence="1">
    <location>
        <begin position="12"/>
        <end position="35"/>
    </location>
</feature>
<evidence type="ECO:0000256" key="1">
    <source>
        <dbReference type="SAM" id="Phobius"/>
    </source>
</evidence>
<accession>L7C6D9</accession>
<keyword evidence="1" id="KW-0472">Membrane</keyword>
<keyword evidence="1" id="KW-0812">Transmembrane</keyword>
<keyword evidence="1" id="KW-1133">Transmembrane helix</keyword>
<sequence length="70" mass="7820">MLLQWMRLEIISHIVAVFLSFQVAISVAAGVAVHVTDRRLIRWLIVIGSGALIALPWGYILIVDAMRFGM</sequence>
<dbReference type="AlphaFoldDB" id="L7C6D9"/>
<organism evidence="2 3">
    <name type="scientific">Rhodopirellula baltica SWK14</name>
    <dbReference type="NCBI Taxonomy" id="993516"/>
    <lineage>
        <taxon>Bacteria</taxon>
        <taxon>Pseudomonadati</taxon>
        <taxon>Planctomycetota</taxon>
        <taxon>Planctomycetia</taxon>
        <taxon>Pirellulales</taxon>
        <taxon>Pirellulaceae</taxon>
        <taxon>Rhodopirellula</taxon>
    </lineage>
</organism>
<feature type="transmembrane region" description="Helical" evidence="1">
    <location>
        <begin position="41"/>
        <end position="62"/>
    </location>
</feature>
<evidence type="ECO:0000313" key="2">
    <source>
        <dbReference type="EMBL" id="ELP29754.1"/>
    </source>
</evidence>
<name>L7C6D9_RHOBT</name>